<evidence type="ECO:0000259" key="8">
    <source>
        <dbReference type="PROSITE" id="PS51722"/>
    </source>
</evidence>
<keyword evidence="3" id="KW-0963">Cytoplasm</keyword>
<dbReference type="SUPFAM" id="SSF50447">
    <property type="entry name" value="Translation proteins"/>
    <property type="match status" value="1"/>
</dbReference>
<dbReference type="InterPro" id="IPR009000">
    <property type="entry name" value="Transl_B-barrel_sf"/>
</dbReference>
<dbReference type="InterPro" id="IPR005225">
    <property type="entry name" value="Small_GTP-bd"/>
</dbReference>
<feature type="domain" description="Tr-type G" evidence="8">
    <location>
        <begin position="11"/>
        <end position="280"/>
    </location>
</feature>
<organism evidence="9 10">
    <name type="scientific">Saltatorellus ferox</name>
    <dbReference type="NCBI Taxonomy" id="2528018"/>
    <lineage>
        <taxon>Bacteria</taxon>
        <taxon>Pseudomonadati</taxon>
        <taxon>Planctomycetota</taxon>
        <taxon>Planctomycetia</taxon>
        <taxon>Planctomycetia incertae sedis</taxon>
        <taxon>Saltatorellus</taxon>
    </lineage>
</organism>
<dbReference type="InterPro" id="IPR041732">
    <property type="entry name" value="RF3_GTP-bd"/>
</dbReference>
<sequence length="528" mass="58949">MDGPRLRSEIARRRTFAIISHPDAGKTTLTEKLLLYSGVLQSAGMVKNRKGKLATSDWMGMEQARGISITSSAMQFAYKDCIINVLDTPGHEDFSEDTFRTLIAADSAIMVLDAGKGVEAQTRKLFDVCRLRGIPILTFINKLDLPGRDPLDLMTELEEALGIQSCAMNWPVGSGRKFRGVVDRRAGELQLFEKTAAGGSKRSEIERIPLDSPKFDERLGAEDAEQVRNELELLEIAGNEFTMERFLAGEVTPTFFGSALTNFGLGPFFDAFVELAPCPSGRTVTRKDGTKEKLPATEPFSAFVFKIQANMDRRHRDCVSFMRICSGSYTPDMQVHHERLGKKVRLARPQSIVAQERHTIEEAFAGDVVGLVGKDLYHIGDTLSLEGGFVHEALPLFQPELFARIAPKNTSDRKRFDKGMKNLITEGAVQQVWADVGPRDPMIGAVGKLQFESLQYRLEDEYGVETRLTPLPYECSAWLADNEETFRAPVNSLLAKDKRGRRVVLFKSQLDKRIAAQQNPEHKLLDYA</sequence>
<dbReference type="PROSITE" id="PS00301">
    <property type="entry name" value="G_TR_1"/>
    <property type="match status" value="1"/>
</dbReference>
<dbReference type="Proteomes" id="UP000320390">
    <property type="component" value="Chromosome"/>
</dbReference>
<protein>
    <recommendedName>
        <fullName evidence="7">Peptide chain release factor 3</fullName>
    </recommendedName>
</protein>
<evidence type="ECO:0000256" key="4">
    <source>
        <dbReference type="ARBA" id="ARBA00022741"/>
    </source>
</evidence>
<dbReference type="InterPro" id="IPR027417">
    <property type="entry name" value="P-loop_NTPase"/>
</dbReference>
<dbReference type="SUPFAM" id="SSF54980">
    <property type="entry name" value="EF-G C-terminal domain-like"/>
    <property type="match status" value="1"/>
</dbReference>
<evidence type="ECO:0000256" key="5">
    <source>
        <dbReference type="ARBA" id="ARBA00022917"/>
    </source>
</evidence>
<dbReference type="NCBIfam" id="NF001964">
    <property type="entry name" value="PRK00741.1"/>
    <property type="match status" value="1"/>
</dbReference>
<dbReference type="RefSeq" id="WP_145201568.1">
    <property type="nucleotide sequence ID" value="NZ_CP036434.1"/>
</dbReference>
<dbReference type="InterPro" id="IPR004548">
    <property type="entry name" value="PrfC"/>
</dbReference>
<dbReference type="NCBIfam" id="TIGR00231">
    <property type="entry name" value="small_GTP"/>
    <property type="match status" value="1"/>
</dbReference>
<dbReference type="GO" id="GO:0005525">
    <property type="term" value="F:GTP binding"/>
    <property type="evidence" value="ECO:0007669"/>
    <property type="project" value="UniProtKB-UniRule"/>
</dbReference>
<evidence type="ECO:0000256" key="1">
    <source>
        <dbReference type="ARBA" id="ARBA00004496"/>
    </source>
</evidence>
<proteinExistence type="inferred from homology"/>
<dbReference type="FunFam" id="3.40.50.300:FF:000542">
    <property type="entry name" value="Peptide chain release factor 3"/>
    <property type="match status" value="1"/>
</dbReference>
<evidence type="ECO:0000256" key="3">
    <source>
        <dbReference type="ARBA" id="ARBA00022490"/>
    </source>
</evidence>
<reference evidence="9 10" key="1">
    <citation type="submission" date="2019-02" db="EMBL/GenBank/DDBJ databases">
        <title>Deep-cultivation of Planctomycetes and their phenomic and genomic characterization uncovers novel biology.</title>
        <authorList>
            <person name="Wiegand S."/>
            <person name="Jogler M."/>
            <person name="Boedeker C."/>
            <person name="Pinto D."/>
            <person name="Vollmers J."/>
            <person name="Rivas-Marin E."/>
            <person name="Kohn T."/>
            <person name="Peeters S.H."/>
            <person name="Heuer A."/>
            <person name="Rast P."/>
            <person name="Oberbeckmann S."/>
            <person name="Bunk B."/>
            <person name="Jeske O."/>
            <person name="Meyerdierks A."/>
            <person name="Storesund J.E."/>
            <person name="Kallscheuer N."/>
            <person name="Luecker S."/>
            <person name="Lage O.M."/>
            <person name="Pohl T."/>
            <person name="Merkel B.J."/>
            <person name="Hornburger P."/>
            <person name="Mueller R.-W."/>
            <person name="Bruemmer F."/>
            <person name="Labrenz M."/>
            <person name="Spormann A.M."/>
            <person name="Op den Camp H."/>
            <person name="Overmann J."/>
            <person name="Amann R."/>
            <person name="Jetten M.S.M."/>
            <person name="Mascher T."/>
            <person name="Medema M.H."/>
            <person name="Devos D.P."/>
            <person name="Kaster A.-K."/>
            <person name="Ovreas L."/>
            <person name="Rohde M."/>
            <person name="Galperin M.Y."/>
            <person name="Jogler C."/>
        </authorList>
    </citation>
    <scope>NUCLEOTIDE SEQUENCE [LARGE SCALE GENOMIC DNA]</scope>
    <source>
        <strain evidence="9 10">Poly30</strain>
    </source>
</reference>
<evidence type="ECO:0000313" key="9">
    <source>
        <dbReference type="EMBL" id="QDV08605.1"/>
    </source>
</evidence>
<dbReference type="OrthoDB" id="9804431at2"/>
<evidence type="ECO:0000313" key="10">
    <source>
        <dbReference type="Proteomes" id="UP000320390"/>
    </source>
</evidence>
<comment type="similarity">
    <text evidence="2">Belongs to the TRAFAC class translation factor GTPase superfamily. Classic translation factor GTPase family. PrfC subfamily.</text>
</comment>
<evidence type="ECO:0000256" key="6">
    <source>
        <dbReference type="ARBA" id="ARBA00023134"/>
    </source>
</evidence>
<keyword evidence="6" id="KW-0342">GTP-binding</keyword>
<dbReference type="GO" id="GO:0005829">
    <property type="term" value="C:cytosol"/>
    <property type="evidence" value="ECO:0007669"/>
    <property type="project" value="TreeGrafter"/>
</dbReference>
<dbReference type="Gene3D" id="3.40.50.300">
    <property type="entry name" value="P-loop containing nucleotide triphosphate hydrolases"/>
    <property type="match status" value="1"/>
</dbReference>
<keyword evidence="4" id="KW-0547">Nucleotide-binding</keyword>
<dbReference type="Pfam" id="PF22042">
    <property type="entry name" value="EF-G_D2"/>
    <property type="match status" value="1"/>
</dbReference>
<dbReference type="Pfam" id="PF00009">
    <property type="entry name" value="GTP_EFTU"/>
    <property type="match status" value="1"/>
</dbReference>
<gene>
    <name evidence="9" type="primary">prfC</name>
    <name evidence="9" type="ORF">Poly30_41580</name>
</gene>
<dbReference type="AlphaFoldDB" id="A0A518EWY9"/>
<dbReference type="PANTHER" id="PTHR43556:SF2">
    <property type="entry name" value="PEPTIDE CHAIN RELEASE FACTOR RF3"/>
    <property type="match status" value="1"/>
</dbReference>
<dbReference type="InterPro" id="IPR000795">
    <property type="entry name" value="T_Tr_GTP-bd_dom"/>
</dbReference>
<dbReference type="PRINTS" id="PR00315">
    <property type="entry name" value="ELONGATNFCT"/>
</dbReference>
<dbReference type="InterPro" id="IPR035647">
    <property type="entry name" value="EFG_III/V"/>
</dbReference>
<dbReference type="Gene3D" id="3.30.70.3280">
    <property type="entry name" value="Peptide chain release factor 3, domain III"/>
    <property type="match status" value="1"/>
</dbReference>
<dbReference type="InterPro" id="IPR053905">
    <property type="entry name" value="EF-G-like_DII"/>
</dbReference>
<dbReference type="InterPro" id="IPR032090">
    <property type="entry name" value="RF3_C"/>
</dbReference>
<dbReference type="EMBL" id="CP036434">
    <property type="protein sequence ID" value="QDV08605.1"/>
    <property type="molecule type" value="Genomic_DNA"/>
</dbReference>
<dbReference type="GO" id="GO:0003924">
    <property type="term" value="F:GTPase activity"/>
    <property type="evidence" value="ECO:0007669"/>
    <property type="project" value="InterPro"/>
</dbReference>
<dbReference type="Gene3D" id="2.40.30.10">
    <property type="entry name" value="Translation factors"/>
    <property type="match status" value="1"/>
</dbReference>
<accession>A0A518EWY9</accession>
<evidence type="ECO:0000256" key="2">
    <source>
        <dbReference type="ARBA" id="ARBA00009978"/>
    </source>
</evidence>
<dbReference type="GO" id="GO:0016150">
    <property type="term" value="F:translation release factor activity, codon nonspecific"/>
    <property type="evidence" value="ECO:0007669"/>
    <property type="project" value="TreeGrafter"/>
</dbReference>
<dbReference type="SUPFAM" id="SSF52540">
    <property type="entry name" value="P-loop containing nucleoside triphosphate hydrolases"/>
    <property type="match status" value="1"/>
</dbReference>
<comment type="subcellular location">
    <subcellularLocation>
        <location evidence="1">Cytoplasm</location>
    </subcellularLocation>
</comment>
<keyword evidence="10" id="KW-1185">Reference proteome</keyword>
<dbReference type="InterPro" id="IPR038467">
    <property type="entry name" value="RF3_dom_3_sf"/>
</dbReference>
<dbReference type="PANTHER" id="PTHR43556">
    <property type="entry name" value="PEPTIDE CHAIN RELEASE FACTOR RF3"/>
    <property type="match status" value="1"/>
</dbReference>
<evidence type="ECO:0000256" key="7">
    <source>
        <dbReference type="NCBIfam" id="TIGR00503"/>
    </source>
</evidence>
<dbReference type="NCBIfam" id="TIGR00503">
    <property type="entry name" value="prfC"/>
    <property type="match status" value="1"/>
</dbReference>
<dbReference type="InterPro" id="IPR031157">
    <property type="entry name" value="G_TR_CS"/>
</dbReference>
<keyword evidence="5" id="KW-0648">Protein biosynthesis</keyword>
<dbReference type="PROSITE" id="PS51722">
    <property type="entry name" value="G_TR_2"/>
    <property type="match status" value="1"/>
</dbReference>
<dbReference type="Pfam" id="PF16658">
    <property type="entry name" value="RF3_C"/>
    <property type="match status" value="1"/>
</dbReference>
<name>A0A518EWY9_9BACT</name>
<dbReference type="CDD" id="cd04169">
    <property type="entry name" value="RF3"/>
    <property type="match status" value="1"/>
</dbReference>